<dbReference type="InterPro" id="IPR001789">
    <property type="entry name" value="Sig_transdc_resp-reg_receiver"/>
</dbReference>
<keyword evidence="2" id="KW-0238">DNA-binding</keyword>
<dbReference type="PANTHER" id="PTHR43280:SF2">
    <property type="entry name" value="HTH-TYPE TRANSCRIPTIONAL REGULATOR EXSA"/>
    <property type="match status" value="1"/>
</dbReference>
<gene>
    <name evidence="7" type="ORF">NCTC13150_01865</name>
</gene>
<dbReference type="SMART" id="SM00448">
    <property type="entry name" value="REC"/>
    <property type="match status" value="1"/>
</dbReference>
<dbReference type="PROSITE" id="PS50110">
    <property type="entry name" value="RESPONSE_REGULATORY"/>
    <property type="match status" value="1"/>
</dbReference>
<dbReference type="Gene3D" id="3.40.50.2300">
    <property type="match status" value="1"/>
</dbReference>
<dbReference type="PRINTS" id="PR00032">
    <property type="entry name" value="HTHARAC"/>
</dbReference>
<dbReference type="Gene3D" id="1.10.10.60">
    <property type="entry name" value="Homeodomain-like"/>
    <property type="match status" value="2"/>
</dbReference>
<dbReference type="CDD" id="cd17536">
    <property type="entry name" value="REC_YesN-like"/>
    <property type="match status" value="1"/>
</dbReference>
<dbReference type="SMART" id="SM00342">
    <property type="entry name" value="HTH_ARAC"/>
    <property type="match status" value="1"/>
</dbReference>
<dbReference type="SUPFAM" id="SSF46689">
    <property type="entry name" value="Homeodomain-like"/>
    <property type="match status" value="1"/>
</dbReference>
<evidence type="ECO:0000259" key="5">
    <source>
        <dbReference type="PROSITE" id="PS01124"/>
    </source>
</evidence>
<dbReference type="PANTHER" id="PTHR43280">
    <property type="entry name" value="ARAC-FAMILY TRANSCRIPTIONAL REGULATOR"/>
    <property type="match status" value="1"/>
</dbReference>
<feature type="domain" description="HTH araC/xylS-type" evidence="5">
    <location>
        <begin position="232"/>
        <end position="330"/>
    </location>
</feature>
<protein>
    <submittedName>
        <fullName evidence="7">Uncharacterized response regulatory protein SA0215</fullName>
    </submittedName>
</protein>
<keyword evidence="1" id="KW-0805">Transcription regulation</keyword>
<feature type="domain" description="Response regulatory" evidence="6">
    <location>
        <begin position="3"/>
        <end position="119"/>
    </location>
</feature>
<accession>A0A8H2R252</accession>
<evidence type="ECO:0000256" key="4">
    <source>
        <dbReference type="PROSITE-ProRule" id="PRU00169"/>
    </source>
</evidence>
<dbReference type="InterPro" id="IPR018060">
    <property type="entry name" value="HTH_AraC"/>
</dbReference>
<dbReference type="SUPFAM" id="SSF52172">
    <property type="entry name" value="CheY-like"/>
    <property type="match status" value="1"/>
</dbReference>
<evidence type="ECO:0000256" key="2">
    <source>
        <dbReference type="ARBA" id="ARBA00023125"/>
    </source>
</evidence>
<dbReference type="EMBL" id="CAACYI010000001">
    <property type="protein sequence ID" value="VFB17278.1"/>
    <property type="molecule type" value="Genomic_DNA"/>
</dbReference>
<dbReference type="InterPro" id="IPR018062">
    <property type="entry name" value="HTH_AraC-typ_CS"/>
</dbReference>
<dbReference type="AlphaFoldDB" id="A0A8H2R252"/>
<feature type="modified residue" description="4-aspartylphosphate" evidence="4">
    <location>
        <position position="55"/>
    </location>
</feature>
<dbReference type="GO" id="GO:0043565">
    <property type="term" value="F:sequence-specific DNA binding"/>
    <property type="evidence" value="ECO:0007669"/>
    <property type="project" value="InterPro"/>
</dbReference>
<organism evidence="7 8">
    <name type="scientific">Urinicoccus massiliensis</name>
    <dbReference type="NCBI Taxonomy" id="1723382"/>
    <lineage>
        <taxon>Bacteria</taxon>
        <taxon>Bacillati</taxon>
        <taxon>Bacillota</taxon>
        <taxon>Tissierellia</taxon>
        <taxon>Tissierellales</taxon>
        <taxon>Peptoniphilaceae</taxon>
        <taxon>Urinicoccus</taxon>
    </lineage>
</organism>
<dbReference type="GO" id="GO:0003700">
    <property type="term" value="F:DNA-binding transcription factor activity"/>
    <property type="evidence" value="ECO:0007669"/>
    <property type="project" value="InterPro"/>
</dbReference>
<dbReference type="InterPro" id="IPR009057">
    <property type="entry name" value="Homeodomain-like_sf"/>
</dbReference>
<evidence type="ECO:0000256" key="3">
    <source>
        <dbReference type="ARBA" id="ARBA00023163"/>
    </source>
</evidence>
<dbReference type="InterPro" id="IPR011006">
    <property type="entry name" value="CheY-like_superfamily"/>
</dbReference>
<name>A0A8H2R252_9FIRM</name>
<dbReference type="PROSITE" id="PS00041">
    <property type="entry name" value="HTH_ARAC_FAMILY_1"/>
    <property type="match status" value="1"/>
</dbReference>
<evidence type="ECO:0000259" key="6">
    <source>
        <dbReference type="PROSITE" id="PS50110"/>
    </source>
</evidence>
<dbReference type="GO" id="GO:0000160">
    <property type="term" value="P:phosphorelay signal transduction system"/>
    <property type="evidence" value="ECO:0007669"/>
    <property type="project" value="InterPro"/>
</dbReference>
<dbReference type="PROSITE" id="PS01124">
    <property type="entry name" value="HTH_ARAC_FAMILY_2"/>
    <property type="match status" value="1"/>
</dbReference>
<dbReference type="Proteomes" id="UP000377798">
    <property type="component" value="Unassembled WGS sequence"/>
</dbReference>
<dbReference type="Pfam" id="PF00072">
    <property type="entry name" value="Response_reg"/>
    <property type="match status" value="1"/>
</dbReference>
<proteinExistence type="predicted"/>
<dbReference type="RefSeq" id="WP_131749854.1">
    <property type="nucleotide sequence ID" value="NZ_CAACYI010000001.1"/>
</dbReference>
<sequence>MTTILLVEDEHLERLAIRRLLEMNRPEYKIVAEAGNGQEALTLAQKWNPSIILMDIQMPILSGIDVAKKLQGTVDSKIIFLTAHNEFEYAREGIRLQVSDYLLKPIRQKKLLQVLDKLAKEEEKVDPKPQKSPLADLIKKANIVDIHNLLSAHLDELGPEDHGQFRYEIEEAILELSGDLPKKVGDLWQKSVGEMRKITCMGIWVYSLLWLLDQMGAYFYQQSKKMEGGSMYLSLQYIELHLRDKLNLGILSKEVGFSTSYYSRIFKEDQNRTLTDYIQMRRVFYGEMLLKHTNLTINEIAEDCGFNEANYFSRVFKERRGISPTDFRGEKI</sequence>
<comment type="caution">
    <text evidence="7">The sequence shown here is derived from an EMBL/GenBank/DDBJ whole genome shotgun (WGS) entry which is preliminary data.</text>
</comment>
<evidence type="ECO:0000313" key="8">
    <source>
        <dbReference type="Proteomes" id="UP000377798"/>
    </source>
</evidence>
<evidence type="ECO:0000313" key="7">
    <source>
        <dbReference type="EMBL" id="VFB17278.1"/>
    </source>
</evidence>
<keyword evidence="4" id="KW-0597">Phosphoprotein</keyword>
<reference evidence="7 8" key="1">
    <citation type="submission" date="2019-02" db="EMBL/GenBank/DDBJ databases">
        <authorList>
            <consortium name="Pathogen Informatics"/>
        </authorList>
    </citation>
    <scope>NUCLEOTIDE SEQUENCE [LARGE SCALE GENOMIC DNA]</scope>
    <source>
        <strain evidence="7 8">3012STDY7089603</strain>
    </source>
</reference>
<keyword evidence="8" id="KW-1185">Reference proteome</keyword>
<keyword evidence="3" id="KW-0804">Transcription</keyword>
<dbReference type="Pfam" id="PF12833">
    <property type="entry name" value="HTH_18"/>
    <property type="match status" value="1"/>
</dbReference>
<dbReference type="InterPro" id="IPR020449">
    <property type="entry name" value="Tscrpt_reg_AraC-type_HTH"/>
</dbReference>
<evidence type="ECO:0000256" key="1">
    <source>
        <dbReference type="ARBA" id="ARBA00023015"/>
    </source>
</evidence>